<evidence type="ECO:0000259" key="2">
    <source>
        <dbReference type="PROSITE" id="PS51502"/>
    </source>
</evidence>
<reference evidence="3 4" key="1">
    <citation type="submission" date="2019-07" db="EMBL/GenBank/DDBJ databases">
        <authorList>
            <person name="Kim J."/>
        </authorList>
    </citation>
    <scope>NUCLEOTIDE SEQUENCE [LARGE SCALE GENOMIC DNA]</scope>
    <source>
        <strain evidence="3 4">JC52</strain>
    </source>
</reference>
<evidence type="ECO:0000313" key="4">
    <source>
        <dbReference type="Proteomes" id="UP000317036"/>
    </source>
</evidence>
<organism evidence="3 4">
    <name type="scientific">Paenibacillus cremeus</name>
    <dbReference type="NCBI Taxonomy" id="2163881"/>
    <lineage>
        <taxon>Bacteria</taxon>
        <taxon>Bacillati</taxon>
        <taxon>Bacillota</taxon>
        <taxon>Bacilli</taxon>
        <taxon>Bacillales</taxon>
        <taxon>Paenibacillaceae</taxon>
        <taxon>Paenibacillus</taxon>
    </lineage>
</organism>
<dbReference type="InterPro" id="IPR011008">
    <property type="entry name" value="Dimeric_a/b-barrel"/>
</dbReference>
<dbReference type="SMART" id="SM00886">
    <property type="entry name" value="Dabb"/>
    <property type="match status" value="1"/>
</dbReference>
<comment type="subunit">
    <text evidence="1">Homodimer.</text>
</comment>
<sequence>MYEHLVFFKFNTTITPGKQQELLDQLLAFRNRIPGIVDLSAGINVTEETHNIKGFTLGLRVTFEDLESLRAYGPHPVHQEFVSSLKGILEDVIVVDYPKI</sequence>
<comment type="caution">
    <text evidence="3">The sequence shown here is derived from an EMBL/GenBank/DDBJ whole genome shotgun (WGS) entry which is preliminary data.</text>
</comment>
<dbReference type="SUPFAM" id="SSF54909">
    <property type="entry name" value="Dimeric alpha+beta barrel"/>
    <property type="match status" value="1"/>
</dbReference>
<dbReference type="Proteomes" id="UP000317036">
    <property type="component" value="Unassembled WGS sequence"/>
</dbReference>
<dbReference type="PANTHER" id="PTHR33178:SF10">
    <property type="entry name" value="STRESS-RESPONSE A_B BARREL DOMAIN-CONTAINING PROTEIN"/>
    <property type="match status" value="1"/>
</dbReference>
<feature type="domain" description="Stress-response A/B barrel" evidence="2">
    <location>
        <begin position="2"/>
        <end position="97"/>
    </location>
</feature>
<dbReference type="PROSITE" id="PS51502">
    <property type="entry name" value="S_R_A_B_BARREL"/>
    <property type="match status" value="1"/>
</dbReference>
<dbReference type="AlphaFoldDB" id="A0A559KAR4"/>
<evidence type="ECO:0000256" key="1">
    <source>
        <dbReference type="ARBA" id="ARBA00011738"/>
    </source>
</evidence>
<accession>A0A559KAR4</accession>
<dbReference type="InterPro" id="IPR044662">
    <property type="entry name" value="HS1/DABB1-like"/>
</dbReference>
<dbReference type="PANTHER" id="PTHR33178">
    <property type="match status" value="1"/>
</dbReference>
<dbReference type="Pfam" id="PF07876">
    <property type="entry name" value="Dabb"/>
    <property type="match status" value="1"/>
</dbReference>
<protein>
    <submittedName>
        <fullName evidence="3">Dabb family protein</fullName>
    </submittedName>
</protein>
<dbReference type="OrthoDB" id="9808130at2"/>
<evidence type="ECO:0000313" key="3">
    <source>
        <dbReference type="EMBL" id="TVY09228.1"/>
    </source>
</evidence>
<proteinExistence type="predicted"/>
<name>A0A559KAR4_9BACL</name>
<dbReference type="Gene3D" id="3.30.70.100">
    <property type="match status" value="1"/>
</dbReference>
<dbReference type="EMBL" id="VNJI01000016">
    <property type="protein sequence ID" value="TVY09228.1"/>
    <property type="molecule type" value="Genomic_DNA"/>
</dbReference>
<keyword evidence="4" id="KW-1185">Reference proteome</keyword>
<gene>
    <name evidence="3" type="ORF">FPZ49_14920</name>
</gene>
<dbReference type="RefSeq" id="WP_144847984.1">
    <property type="nucleotide sequence ID" value="NZ_VNJI01000016.1"/>
</dbReference>
<dbReference type="InterPro" id="IPR013097">
    <property type="entry name" value="Dabb"/>
</dbReference>